<dbReference type="PANTHER" id="PTHR46401">
    <property type="entry name" value="GLYCOSYLTRANSFERASE WBBK-RELATED"/>
    <property type="match status" value="1"/>
</dbReference>
<dbReference type="Pfam" id="PF00534">
    <property type="entry name" value="Glycos_transf_1"/>
    <property type="match status" value="1"/>
</dbReference>
<dbReference type="Proteomes" id="UP000306985">
    <property type="component" value="Unassembled WGS sequence"/>
</dbReference>
<accession>A0A4U6QP15</accession>
<evidence type="ECO:0000313" key="5">
    <source>
        <dbReference type="Proteomes" id="UP000306985"/>
    </source>
</evidence>
<dbReference type="RefSeq" id="WP_137449107.1">
    <property type="nucleotide sequence ID" value="NZ_SZZH01000001.1"/>
</dbReference>
<dbReference type="AlphaFoldDB" id="A0A4U6QP15"/>
<dbReference type="CDD" id="cd03809">
    <property type="entry name" value="GT4_MtfB-like"/>
    <property type="match status" value="1"/>
</dbReference>
<dbReference type="PANTHER" id="PTHR46401:SF2">
    <property type="entry name" value="GLYCOSYLTRANSFERASE WBBK-RELATED"/>
    <property type="match status" value="1"/>
</dbReference>
<feature type="region of interest" description="Disordered" evidence="2">
    <location>
        <begin position="385"/>
        <end position="414"/>
    </location>
</feature>
<reference evidence="4 5" key="1">
    <citation type="submission" date="2019-05" db="EMBL/GenBank/DDBJ databases">
        <title>Nakamurella sp. N5BH11, whole genome shotgun sequence.</title>
        <authorList>
            <person name="Tuo L."/>
        </authorList>
    </citation>
    <scope>NUCLEOTIDE SEQUENCE [LARGE SCALE GENOMIC DNA]</scope>
    <source>
        <strain evidence="4 5">N5BH11</strain>
    </source>
</reference>
<dbReference type="SUPFAM" id="SSF53756">
    <property type="entry name" value="UDP-Glycosyltransferase/glycogen phosphorylase"/>
    <property type="match status" value="1"/>
</dbReference>
<dbReference type="GO" id="GO:0016757">
    <property type="term" value="F:glycosyltransferase activity"/>
    <property type="evidence" value="ECO:0007669"/>
    <property type="project" value="InterPro"/>
</dbReference>
<dbReference type="GO" id="GO:0009103">
    <property type="term" value="P:lipopolysaccharide biosynthetic process"/>
    <property type="evidence" value="ECO:0007669"/>
    <property type="project" value="TreeGrafter"/>
</dbReference>
<evidence type="ECO:0000256" key="1">
    <source>
        <dbReference type="ARBA" id="ARBA00022679"/>
    </source>
</evidence>
<feature type="compositionally biased region" description="Low complexity" evidence="2">
    <location>
        <begin position="394"/>
        <end position="414"/>
    </location>
</feature>
<proteinExistence type="predicted"/>
<dbReference type="EMBL" id="SZZH01000001">
    <property type="protein sequence ID" value="TKV61802.1"/>
    <property type="molecule type" value="Genomic_DNA"/>
</dbReference>
<dbReference type="OrthoDB" id="9801609at2"/>
<evidence type="ECO:0000256" key="2">
    <source>
        <dbReference type="SAM" id="MobiDB-lite"/>
    </source>
</evidence>
<evidence type="ECO:0000313" key="4">
    <source>
        <dbReference type="EMBL" id="TKV61802.1"/>
    </source>
</evidence>
<keyword evidence="5" id="KW-1185">Reference proteome</keyword>
<protein>
    <submittedName>
        <fullName evidence="4">Glycosyltransferase family 4 protein</fullName>
    </submittedName>
</protein>
<evidence type="ECO:0000259" key="3">
    <source>
        <dbReference type="Pfam" id="PF00534"/>
    </source>
</evidence>
<organism evidence="4 5">
    <name type="scientific">Nakamurella flava</name>
    <dbReference type="NCBI Taxonomy" id="2576308"/>
    <lineage>
        <taxon>Bacteria</taxon>
        <taxon>Bacillati</taxon>
        <taxon>Actinomycetota</taxon>
        <taxon>Actinomycetes</taxon>
        <taxon>Nakamurellales</taxon>
        <taxon>Nakamurellaceae</taxon>
        <taxon>Nakamurella</taxon>
    </lineage>
</organism>
<gene>
    <name evidence="4" type="ORF">FDO65_09735</name>
</gene>
<comment type="caution">
    <text evidence="4">The sequence shown here is derived from an EMBL/GenBank/DDBJ whole genome shotgun (WGS) entry which is preliminary data.</text>
</comment>
<dbReference type="InterPro" id="IPR001296">
    <property type="entry name" value="Glyco_trans_1"/>
</dbReference>
<keyword evidence="1 4" id="KW-0808">Transferase</keyword>
<sequence>MTSRPPSATPGPGLRIGVDARVLDERYHGIGRSTYELLAAATTAHPDWEFVLFTNRTQRTDRFDLDALTSRPGVRTASFDHELTAVSQYLRWPAALRAARVDVALFPYHLGAALSGRARRFAIVHDCILEADPRFAPDRRTRLLYMLLTAAVVRRTRVLTPSRASADDIARIYRLGRARATVGVVRWGVGDAFAAEVPAPTEVNGLPIDGPYLLHVGARRPHKNVGHLVRVLDRLPAEYRLVLVGSPDPRWPDDVDDLVAEHDLGDRVLQPGKVSESDLIGLYAGAAAFVYPSLIEGFGLPLLEAFAAGTPVVASDIPVFREVAEGAALLCAPDDPDAWAAAVTSLVAGPSTGAQVARRRQKLVAAGRDRAAGATWDRAVQDLAGALDPSGPRTAAAAAPPAPTSSTTAEKVSR</sequence>
<feature type="domain" description="Glycosyl transferase family 1" evidence="3">
    <location>
        <begin position="204"/>
        <end position="359"/>
    </location>
</feature>
<name>A0A4U6QP15_9ACTN</name>
<dbReference type="Gene3D" id="3.40.50.2000">
    <property type="entry name" value="Glycogen Phosphorylase B"/>
    <property type="match status" value="2"/>
</dbReference>